<keyword evidence="2" id="KW-1185">Reference proteome</keyword>
<sequence>MCILMQKNIYQAIKKSLISQSKMEEIIKNLNKLSYEFYIWIIIDPRDINCFNFVGGNELQNCKAVEKRNYQLKIKSIYEQVLVLQSTNKL</sequence>
<name>Q24FR1_TETTS</name>
<dbReference type="AlphaFoldDB" id="Q24FR1"/>
<accession>Q24FR1</accession>
<dbReference type="GeneID" id="7842204"/>
<reference evidence="2" key="1">
    <citation type="journal article" date="2006" name="PLoS Biol.">
        <title>Macronuclear genome sequence of the ciliate Tetrahymena thermophila, a model eukaryote.</title>
        <authorList>
            <person name="Eisen J.A."/>
            <person name="Coyne R.S."/>
            <person name="Wu M."/>
            <person name="Wu D."/>
            <person name="Thiagarajan M."/>
            <person name="Wortman J.R."/>
            <person name="Badger J.H."/>
            <person name="Ren Q."/>
            <person name="Amedeo P."/>
            <person name="Jones K.M."/>
            <person name="Tallon L.J."/>
            <person name="Delcher A.L."/>
            <person name="Salzberg S.L."/>
            <person name="Silva J.C."/>
            <person name="Haas B.J."/>
            <person name="Majoros W.H."/>
            <person name="Farzad M."/>
            <person name="Carlton J.M."/>
            <person name="Smith R.K. Jr."/>
            <person name="Garg J."/>
            <person name="Pearlman R.E."/>
            <person name="Karrer K.M."/>
            <person name="Sun L."/>
            <person name="Manning G."/>
            <person name="Elde N.C."/>
            <person name="Turkewitz A.P."/>
            <person name="Asai D.J."/>
            <person name="Wilkes D.E."/>
            <person name="Wang Y."/>
            <person name="Cai H."/>
            <person name="Collins K."/>
            <person name="Stewart B.A."/>
            <person name="Lee S.R."/>
            <person name="Wilamowska K."/>
            <person name="Weinberg Z."/>
            <person name="Ruzzo W.L."/>
            <person name="Wloga D."/>
            <person name="Gaertig J."/>
            <person name="Frankel J."/>
            <person name="Tsao C.-C."/>
            <person name="Gorovsky M.A."/>
            <person name="Keeling P.J."/>
            <person name="Waller R.F."/>
            <person name="Patron N.J."/>
            <person name="Cherry J.M."/>
            <person name="Stover N.A."/>
            <person name="Krieger C.J."/>
            <person name="del Toro C."/>
            <person name="Ryder H.F."/>
            <person name="Williamson S.C."/>
            <person name="Barbeau R.A."/>
            <person name="Hamilton E.P."/>
            <person name="Orias E."/>
        </authorList>
    </citation>
    <scope>NUCLEOTIDE SEQUENCE [LARGE SCALE GENOMIC DNA]</scope>
    <source>
        <strain evidence="2">SB210</strain>
    </source>
</reference>
<evidence type="ECO:0000313" key="2">
    <source>
        <dbReference type="Proteomes" id="UP000009168"/>
    </source>
</evidence>
<proteinExistence type="predicted"/>
<dbReference type="Proteomes" id="UP000009168">
    <property type="component" value="Unassembled WGS sequence"/>
</dbReference>
<gene>
    <name evidence="1" type="ORF">TTHERM_01069310</name>
</gene>
<dbReference type="EMBL" id="GG662270">
    <property type="protein sequence ID" value="EAS06583.3"/>
    <property type="molecule type" value="Genomic_DNA"/>
</dbReference>
<dbReference type="HOGENOM" id="CLU_1690270_0_0_1"/>
<evidence type="ECO:0000313" key="1">
    <source>
        <dbReference type="EMBL" id="EAS06583.3"/>
    </source>
</evidence>
<protein>
    <submittedName>
        <fullName evidence="1">Uncharacterized protein</fullName>
    </submittedName>
</protein>
<organism evidence="1 2">
    <name type="scientific">Tetrahymena thermophila (strain SB210)</name>
    <dbReference type="NCBI Taxonomy" id="312017"/>
    <lineage>
        <taxon>Eukaryota</taxon>
        <taxon>Sar</taxon>
        <taxon>Alveolata</taxon>
        <taxon>Ciliophora</taxon>
        <taxon>Intramacronucleata</taxon>
        <taxon>Oligohymenophorea</taxon>
        <taxon>Hymenostomatida</taxon>
        <taxon>Tetrahymenina</taxon>
        <taxon>Tetrahymenidae</taxon>
        <taxon>Tetrahymena</taxon>
    </lineage>
</organism>
<dbReference type="RefSeq" id="XP_001026828.3">
    <property type="nucleotide sequence ID" value="XM_001026828.3"/>
</dbReference>
<dbReference type="KEGG" id="tet:TTHERM_01069310"/>
<dbReference type="InParanoid" id="Q24FR1"/>